<dbReference type="Proteomes" id="UP000436016">
    <property type="component" value="Unassembled WGS sequence"/>
</dbReference>
<dbReference type="GO" id="GO:0016020">
    <property type="term" value="C:membrane"/>
    <property type="evidence" value="ECO:0007669"/>
    <property type="project" value="UniProtKB-SubCell"/>
</dbReference>
<name>A0A6B0TPB6_9RHOB</name>
<dbReference type="InterPro" id="IPR050811">
    <property type="entry name" value="Phosphate_ABC_transporter"/>
</dbReference>
<reference evidence="7 8" key="1">
    <citation type="submission" date="2019-12" db="EMBL/GenBank/DDBJ databases">
        <title>Strain KN286 was isolated from seawater, which was collected from Caroline Seamount in the tropical western Pacific.</title>
        <authorList>
            <person name="Wang Q."/>
        </authorList>
    </citation>
    <scope>NUCLEOTIDE SEQUENCE [LARGE SCALE GENOMIC DNA]</scope>
    <source>
        <strain evidence="7 8">KN286</strain>
    </source>
</reference>
<organism evidence="7 8">
    <name type="scientific">Oceanomicrobium pacificus</name>
    <dbReference type="NCBI Taxonomy" id="2692916"/>
    <lineage>
        <taxon>Bacteria</taxon>
        <taxon>Pseudomonadati</taxon>
        <taxon>Pseudomonadota</taxon>
        <taxon>Alphaproteobacteria</taxon>
        <taxon>Rhodobacterales</taxon>
        <taxon>Paracoccaceae</taxon>
        <taxon>Oceanomicrobium</taxon>
    </lineage>
</organism>
<dbReference type="PRINTS" id="PR01021">
    <property type="entry name" value="OMPADOMAIN"/>
</dbReference>
<dbReference type="CDD" id="cd13653">
    <property type="entry name" value="PBP2_phosphate_like_1"/>
    <property type="match status" value="1"/>
</dbReference>
<dbReference type="SUPFAM" id="SSF53850">
    <property type="entry name" value="Periplasmic binding protein-like II"/>
    <property type="match status" value="1"/>
</dbReference>
<dbReference type="CDD" id="cd07185">
    <property type="entry name" value="OmpA_C-like"/>
    <property type="match status" value="1"/>
</dbReference>
<evidence type="ECO:0000256" key="3">
    <source>
        <dbReference type="ARBA" id="ARBA00023136"/>
    </source>
</evidence>
<sequence>MPGKSLLSAAALAAGALLSSPALYAQEVQLSTTDGGITLTGELLEFTGETFILATSVGKLEIDAFSVVCEGAACPPPELMRSDFRIAGAKSISEGFLPALIDAYGFDLDVDVLNTLTDDGSELTLTGANDENLATINLAGLGSTGGLKALLDGEASLAVTSRPLRNREARAFADAGLGNLADPENEKVLALDGLVVVTSRDNPVRAIRETDVPEVFSGRINNWSQLGGPDAPIRLYVRDESSGTREVFDNLVMRPVGLAVADQVISVDNDDAIADLVSADPYGIGFTGFASLRNAKGLAIEGVCGLQTPPTAFTIKTEEYPLTRRLYMYQTNRPKTRHAKALMDFALSDMAQQVIADAGFIDQAITAETINAQGLRLASALTAPEAGQSFGQLQDMVGTLINADRLSTTFRFETGSSELDSKAQADIQRLAAQLMEGKYDNKELLLVGFTDSVGQADLNQFLSADRAGQVQQALLDAAGGDLPNVKFRVLGYGEISPLGCNETFQGRLINRRVEVWTRDLVGGE</sequence>
<dbReference type="InterPro" id="IPR006665">
    <property type="entry name" value="OmpA-like"/>
</dbReference>
<accession>A0A6B0TPB6</accession>
<evidence type="ECO:0000256" key="5">
    <source>
        <dbReference type="SAM" id="SignalP"/>
    </source>
</evidence>
<dbReference type="Pfam" id="PF12849">
    <property type="entry name" value="PBP_like_2"/>
    <property type="match status" value="1"/>
</dbReference>
<dbReference type="InterPro" id="IPR024370">
    <property type="entry name" value="PBP_domain"/>
</dbReference>
<evidence type="ECO:0000256" key="1">
    <source>
        <dbReference type="ARBA" id="ARBA00004370"/>
    </source>
</evidence>
<dbReference type="Pfam" id="PF00691">
    <property type="entry name" value="OmpA"/>
    <property type="match status" value="1"/>
</dbReference>
<keyword evidence="3 4" id="KW-0472">Membrane</keyword>
<proteinExistence type="predicted"/>
<feature type="signal peptide" evidence="5">
    <location>
        <begin position="1"/>
        <end position="25"/>
    </location>
</feature>
<evidence type="ECO:0000313" key="8">
    <source>
        <dbReference type="Proteomes" id="UP000436016"/>
    </source>
</evidence>
<dbReference type="SUPFAM" id="SSF103088">
    <property type="entry name" value="OmpA-like"/>
    <property type="match status" value="1"/>
</dbReference>
<protein>
    <submittedName>
        <fullName evidence="7">OmpA family protein</fullName>
    </submittedName>
</protein>
<dbReference type="InterPro" id="IPR006664">
    <property type="entry name" value="OMP_bac"/>
</dbReference>
<dbReference type="PROSITE" id="PS51123">
    <property type="entry name" value="OMPA_2"/>
    <property type="match status" value="1"/>
</dbReference>
<feature type="chain" id="PRO_5025633710" evidence="5">
    <location>
        <begin position="26"/>
        <end position="524"/>
    </location>
</feature>
<dbReference type="InterPro" id="IPR036737">
    <property type="entry name" value="OmpA-like_sf"/>
</dbReference>
<dbReference type="EMBL" id="WUWG01000006">
    <property type="protein sequence ID" value="MXU66470.1"/>
    <property type="molecule type" value="Genomic_DNA"/>
</dbReference>
<evidence type="ECO:0000256" key="2">
    <source>
        <dbReference type="ARBA" id="ARBA00022729"/>
    </source>
</evidence>
<dbReference type="AlphaFoldDB" id="A0A6B0TPB6"/>
<dbReference type="RefSeq" id="WP_160855998.1">
    <property type="nucleotide sequence ID" value="NZ_WUWG01000006.1"/>
</dbReference>
<gene>
    <name evidence="7" type="ORF">GSH16_13545</name>
</gene>
<dbReference type="PANTHER" id="PTHR30570:SF1">
    <property type="entry name" value="PHOSPHATE-BINDING PROTEIN PSTS"/>
    <property type="match status" value="1"/>
</dbReference>
<evidence type="ECO:0000313" key="7">
    <source>
        <dbReference type="EMBL" id="MXU66470.1"/>
    </source>
</evidence>
<dbReference type="Gene3D" id="3.40.190.10">
    <property type="entry name" value="Periplasmic binding protein-like II"/>
    <property type="match status" value="2"/>
</dbReference>
<keyword evidence="2 5" id="KW-0732">Signal</keyword>
<dbReference type="PANTHER" id="PTHR30570">
    <property type="entry name" value="PERIPLASMIC PHOSPHATE BINDING COMPONENT OF PHOSPHATE ABC TRANSPORTER"/>
    <property type="match status" value="1"/>
</dbReference>
<comment type="subcellular location">
    <subcellularLocation>
        <location evidence="1">Membrane</location>
    </subcellularLocation>
</comment>
<feature type="domain" description="OmpA-like" evidence="6">
    <location>
        <begin position="397"/>
        <end position="521"/>
    </location>
</feature>
<dbReference type="Gene3D" id="3.30.1330.60">
    <property type="entry name" value="OmpA-like domain"/>
    <property type="match status" value="1"/>
</dbReference>
<evidence type="ECO:0000256" key="4">
    <source>
        <dbReference type="PROSITE-ProRule" id="PRU00473"/>
    </source>
</evidence>
<keyword evidence="8" id="KW-1185">Reference proteome</keyword>
<evidence type="ECO:0000259" key="6">
    <source>
        <dbReference type="PROSITE" id="PS51123"/>
    </source>
</evidence>
<comment type="caution">
    <text evidence="7">The sequence shown here is derived from an EMBL/GenBank/DDBJ whole genome shotgun (WGS) entry which is preliminary data.</text>
</comment>